<dbReference type="OrthoDB" id="3534386at2"/>
<protein>
    <recommendedName>
        <fullName evidence="3">DUF742 domain-containing protein</fullName>
    </recommendedName>
</protein>
<proteinExistence type="predicted"/>
<evidence type="ECO:0000313" key="1">
    <source>
        <dbReference type="EMBL" id="SEO21218.1"/>
    </source>
</evidence>
<dbReference type="Pfam" id="PF05331">
    <property type="entry name" value="DUF742"/>
    <property type="match status" value="1"/>
</dbReference>
<dbReference type="Proteomes" id="UP000181951">
    <property type="component" value="Unassembled WGS sequence"/>
</dbReference>
<accession>A0A1H8MVD6</accession>
<dbReference type="PANTHER" id="PTHR36221">
    <property type="entry name" value="DUF742 DOMAIN-CONTAINING PROTEIN"/>
    <property type="match status" value="1"/>
</dbReference>
<name>A0A1H8MVD6_9ACTN</name>
<dbReference type="RefSeq" id="WP_069464721.1">
    <property type="nucleotide sequence ID" value="NZ_FODD01000020.1"/>
</dbReference>
<organism evidence="1 2">
    <name type="scientific">Actinacidiphila rubida</name>
    <dbReference type="NCBI Taxonomy" id="310780"/>
    <lineage>
        <taxon>Bacteria</taxon>
        <taxon>Bacillati</taxon>
        <taxon>Actinomycetota</taxon>
        <taxon>Actinomycetes</taxon>
        <taxon>Kitasatosporales</taxon>
        <taxon>Streptomycetaceae</taxon>
        <taxon>Actinacidiphila</taxon>
    </lineage>
</organism>
<sequence length="125" mass="13297">MDPDSELELTNSLVPAFVLTGGASLPTENELSRDSLVAVTAKGLEARIILPEAALIRDLLSSGRHLPVYEVAARIQVPLGVGRALLTQLCDEELIVARPPIPKATQADRALLARIRAGLQEQLGA</sequence>
<gene>
    <name evidence="1" type="ORF">SAMN05216267_102013</name>
</gene>
<evidence type="ECO:0000313" key="2">
    <source>
        <dbReference type="Proteomes" id="UP000181951"/>
    </source>
</evidence>
<keyword evidence="2" id="KW-1185">Reference proteome</keyword>
<reference evidence="1 2" key="1">
    <citation type="submission" date="2016-10" db="EMBL/GenBank/DDBJ databases">
        <authorList>
            <person name="de Groot N.N."/>
        </authorList>
    </citation>
    <scope>NUCLEOTIDE SEQUENCE [LARGE SCALE GENOMIC DNA]</scope>
    <source>
        <strain evidence="1 2">CGMCC 4.2026</strain>
    </source>
</reference>
<dbReference type="InterPro" id="IPR007995">
    <property type="entry name" value="DUF742"/>
</dbReference>
<dbReference type="AlphaFoldDB" id="A0A1H8MVD6"/>
<dbReference type="PANTHER" id="PTHR36221:SF1">
    <property type="entry name" value="DUF742 DOMAIN-CONTAINING PROTEIN"/>
    <property type="match status" value="1"/>
</dbReference>
<dbReference type="STRING" id="310780.SAMN05216267_102013"/>
<evidence type="ECO:0008006" key="3">
    <source>
        <dbReference type="Google" id="ProtNLM"/>
    </source>
</evidence>
<dbReference type="EMBL" id="FODD01000020">
    <property type="protein sequence ID" value="SEO21218.1"/>
    <property type="molecule type" value="Genomic_DNA"/>
</dbReference>